<proteinExistence type="predicted"/>
<dbReference type="PANTHER" id="PTHR40636">
    <property type="entry name" value="CSBD-LIKE DOMAIN-CONTAINING PROTEIN"/>
    <property type="match status" value="1"/>
</dbReference>
<sequence length="114" mass="11089">MADNSNTNPSTDASGNTVTDKTMGAAKFFTGAIGNTIGGVSRTAGNITGAATKGLGDTITNVTGETGKPLGNAIGSLGAGVNNGMGGLAKGVENAGQWKSPVASDTTDTKVTKQ</sequence>
<dbReference type="STRING" id="1531966.A0A0A1TB63"/>
<feature type="region of interest" description="Disordered" evidence="1">
    <location>
        <begin position="92"/>
        <end position="114"/>
    </location>
</feature>
<reference evidence="2 3" key="1">
    <citation type="journal article" date="2015" name="Genome Announc.">
        <title>Draft Genome Sequence and Gene Annotation of the Entomopathogenic Fungus Verticillium hemipterigenum.</title>
        <authorList>
            <person name="Horn F."/>
            <person name="Habel A."/>
            <person name="Scharf D.H."/>
            <person name="Dworschak J."/>
            <person name="Brakhage A.A."/>
            <person name="Guthke R."/>
            <person name="Hertweck C."/>
            <person name="Linde J."/>
        </authorList>
    </citation>
    <scope>NUCLEOTIDE SEQUENCE [LARGE SCALE GENOMIC DNA]</scope>
</reference>
<evidence type="ECO:0000313" key="3">
    <source>
        <dbReference type="Proteomes" id="UP000039046"/>
    </source>
</evidence>
<organism evidence="2 3">
    <name type="scientific">[Torrubiella] hemipterigena</name>
    <dbReference type="NCBI Taxonomy" id="1531966"/>
    <lineage>
        <taxon>Eukaryota</taxon>
        <taxon>Fungi</taxon>
        <taxon>Dikarya</taxon>
        <taxon>Ascomycota</taxon>
        <taxon>Pezizomycotina</taxon>
        <taxon>Sordariomycetes</taxon>
        <taxon>Hypocreomycetidae</taxon>
        <taxon>Hypocreales</taxon>
        <taxon>Clavicipitaceae</taxon>
        <taxon>Clavicipitaceae incertae sedis</taxon>
        <taxon>'Torrubiella' clade</taxon>
    </lineage>
</organism>
<dbReference type="AlphaFoldDB" id="A0A0A1TB63"/>
<name>A0A0A1TB63_9HYPO</name>
<evidence type="ECO:0000313" key="2">
    <source>
        <dbReference type="EMBL" id="CEJ84734.1"/>
    </source>
</evidence>
<dbReference type="Proteomes" id="UP000039046">
    <property type="component" value="Unassembled WGS sequence"/>
</dbReference>
<protein>
    <submittedName>
        <fullName evidence="2">Uncharacterized protein</fullName>
    </submittedName>
</protein>
<gene>
    <name evidence="2" type="ORF">VHEMI03562</name>
</gene>
<accession>A0A0A1TB63</accession>
<dbReference type="HOGENOM" id="CLU_167691_0_0_1"/>
<dbReference type="PANTHER" id="PTHR40636:SF1">
    <property type="entry name" value="CSBD-LIKE DOMAIN-CONTAINING PROTEIN"/>
    <property type="match status" value="1"/>
</dbReference>
<keyword evidence="3" id="KW-1185">Reference proteome</keyword>
<dbReference type="EMBL" id="CDHN01000002">
    <property type="protein sequence ID" value="CEJ84734.1"/>
    <property type="molecule type" value="Genomic_DNA"/>
</dbReference>
<dbReference type="OrthoDB" id="2565331at2759"/>
<evidence type="ECO:0000256" key="1">
    <source>
        <dbReference type="SAM" id="MobiDB-lite"/>
    </source>
</evidence>